<feature type="transmembrane region" description="Helical" evidence="1">
    <location>
        <begin position="12"/>
        <end position="29"/>
    </location>
</feature>
<evidence type="ECO:0000313" key="2">
    <source>
        <dbReference type="EMBL" id="ONF96984.1"/>
    </source>
</evidence>
<dbReference type="RefSeq" id="WP_144036139.1">
    <property type="nucleotide sequence ID" value="NZ_MPSB01000002.1"/>
</dbReference>
<accession>A0A1V2EXU4</accession>
<gene>
    <name evidence="2" type="ORF">SPHI_04160</name>
</gene>
<dbReference type="AlphaFoldDB" id="A0A1V2EXU4"/>
<keyword evidence="3" id="KW-1185">Reference proteome</keyword>
<dbReference type="EMBL" id="MPSB01000002">
    <property type="protein sequence ID" value="ONF96984.1"/>
    <property type="molecule type" value="Genomic_DNA"/>
</dbReference>
<evidence type="ECO:0000313" key="3">
    <source>
        <dbReference type="Proteomes" id="UP000188729"/>
    </source>
</evidence>
<evidence type="ECO:0008006" key="4">
    <source>
        <dbReference type="Google" id="ProtNLM"/>
    </source>
</evidence>
<keyword evidence="1" id="KW-0472">Membrane</keyword>
<keyword evidence="1" id="KW-1133">Transmembrane helix</keyword>
<sequence length="277" mass="29573">MAWIRKNLGKTLAAFVLVWLAGCATWVSLPTKPQLGQLAEGEQSVPIGFEDPAVQANRIASQANAIAYRQGIAASIGAVTGILTLLSAVAAAIYARAAAGESRRSADIAQQALVAGERAWISVHVTPEGPLKLLPHGGLSLEIGVHIKNIGKTPALNVYTDVDEIHLGLVNPPERAGAFAKSKRVVNTTASRLLLPDQQYVRLWIPGAEGATNEFPLFPVLVGCVTYQILPDGTLHQTAFAMMITRKDESELLSYEPGIEIPQEQLEFLHVAGAFAD</sequence>
<name>A0A1V2EXU4_9SPHN</name>
<reference evidence="2 3" key="1">
    <citation type="submission" date="2016-11" db="EMBL/GenBank/DDBJ databases">
        <title>Genome sequence of Sphingomonas jeddahensis G39.</title>
        <authorList>
            <person name="Poehlein A."/>
            <person name="Wuebbeler J.H."/>
            <person name="Steinbuechel A."/>
            <person name="Daniel R."/>
        </authorList>
    </citation>
    <scope>NUCLEOTIDE SEQUENCE [LARGE SCALE GENOMIC DNA]</scope>
    <source>
        <strain evidence="2 3">G39</strain>
    </source>
</reference>
<keyword evidence="1" id="KW-0812">Transmembrane</keyword>
<proteinExistence type="predicted"/>
<dbReference type="Proteomes" id="UP000188729">
    <property type="component" value="Unassembled WGS sequence"/>
</dbReference>
<evidence type="ECO:0000256" key="1">
    <source>
        <dbReference type="SAM" id="Phobius"/>
    </source>
</evidence>
<comment type="caution">
    <text evidence="2">The sequence shown here is derived from an EMBL/GenBank/DDBJ whole genome shotgun (WGS) entry which is preliminary data.</text>
</comment>
<protein>
    <recommendedName>
        <fullName evidence="4">Lipoprotein</fullName>
    </recommendedName>
</protein>
<dbReference type="OrthoDB" id="7597039at2"/>
<dbReference type="PROSITE" id="PS51257">
    <property type="entry name" value="PROKAR_LIPOPROTEIN"/>
    <property type="match status" value="1"/>
</dbReference>
<organism evidence="2 3">
    <name type="scientific">Sphingomonas jeddahensis</name>
    <dbReference type="NCBI Taxonomy" id="1915074"/>
    <lineage>
        <taxon>Bacteria</taxon>
        <taxon>Pseudomonadati</taxon>
        <taxon>Pseudomonadota</taxon>
        <taxon>Alphaproteobacteria</taxon>
        <taxon>Sphingomonadales</taxon>
        <taxon>Sphingomonadaceae</taxon>
        <taxon>Sphingomonas</taxon>
    </lineage>
</organism>
<feature type="transmembrane region" description="Helical" evidence="1">
    <location>
        <begin position="72"/>
        <end position="95"/>
    </location>
</feature>